<dbReference type="EMBL" id="KZ613937">
    <property type="protein sequence ID" value="PMD48943.1"/>
    <property type="molecule type" value="Genomic_DNA"/>
</dbReference>
<dbReference type="STRING" id="1149755.A0A2J6SDV2"/>
<gene>
    <name evidence="1" type="ORF">L207DRAFT_595459</name>
</gene>
<keyword evidence="2" id="KW-1185">Reference proteome</keyword>
<reference evidence="1 2" key="1">
    <citation type="submission" date="2016-04" db="EMBL/GenBank/DDBJ databases">
        <title>A degradative enzymes factory behind the ericoid mycorrhizal symbiosis.</title>
        <authorList>
            <consortium name="DOE Joint Genome Institute"/>
            <person name="Martino E."/>
            <person name="Morin E."/>
            <person name="Grelet G."/>
            <person name="Kuo A."/>
            <person name="Kohler A."/>
            <person name="Daghino S."/>
            <person name="Barry K."/>
            <person name="Choi C."/>
            <person name="Cichocki N."/>
            <person name="Clum A."/>
            <person name="Copeland A."/>
            <person name="Hainaut M."/>
            <person name="Haridas S."/>
            <person name="Labutti K."/>
            <person name="Lindquist E."/>
            <person name="Lipzen A."/>
            <person name="Khouja H.-R."/>
            <person name="Murat C."/>
            <person name="Ohm R."/>
            <person name="Olson A."/>
            <person name="Spatafora J."/>
            <person name="Veneault-Fourrey C."/>
            <person name="Henrissat B."/>
            <person name="Grigoriev I."/>
            <person name="Martin F."/>
            <person name="Perotto S."/>
        </authorList>
    </citation>
    <scope>NUCLEOTIDE SEQUENCE [LARGE SCALE GENOMIC DNA]</scope>
    <source>
        <strain evidence="1 2">F</strain>
    </source>
</reference>
<proteinExistence type="predicted"/>
<protein>
    <submittedName>
        <fullName evidence="1">Uncharacterized protein</fullName>
    </submittedName>
</protein>
<evidence type="ECO:0000313" key="1">
    <source>
        <dbReference type="EMBL" id="PMD48943.1"/>
    </source>
</evidence>
<dbReference type="Proteomes" id="UP000235786">
    <property type="component" value="Unassembled WGS sequence"/>
</dbReference>
<dbReference type="AlphaFoldDB" id="A0A2J6SDV2"/>
<evidence type="ECO:0000313" key="2">
    <source>
        <dbReference type="Proteomes" id="UP000235786"/>
    </source>
</evidence>
<organism evidence="1 2">
    <name type="scientific">Hyaloscypha variabilis (strain UAMH 11265 / GT02V1 / F)</name>
    <name type="common">Meliniomyces variabilis</name>
    <dbReference type="NCBI Taxonomy" id="1149755"/>
    <lineage>
        <taxon>Eukaryota</taxon>
        <taxon>Fungi</taxon>
        <taxon>Dikarya</taxon>
        <taxon>Ascomycota</taxon>
        <taxon>Pezizomycotina</taxon>
        <taxon>Leotiomycetes</taxon>
        <taxon>Helotiales</taxon>
        <taxon>Hyaloscyphaceae</taxon>
        <taxon>Hyaloscypha</taxon>
        <taxon>Hyaloscypha variabilis</taxon>
    </lineage>
</organism>
<accession>A0A2J6SDV2</accession>
<name>A0A2J6SDV2_HYAVF</name>
<sequence>MAKAPQTAQPPKTALAQIYSHPYGEIGGVNHNPIANILPYKSGLSPSTLPPNATPQDKIERAALERVYSKGVRIPALKLATLMLNNCHTWPWWDAYLSENFTFVGISELPQNENHIKHFRFRDRPNTISNNDQERQKMMDKLNRLGKEVEFGIFSQYTDAKTGYDDSVVNTGETNPPTIWRKTQLSLSFELIESLLKPETLLVEKLLIREEIACTLLHELTFLKHALWYDLAPGRGFVPEPYYEEEIIAELGFSMENAIFGGLHEGINRFVPASGVGLAGFLRATVLNKKPPGWKSSNFYPVPTQHYSNLNNINYWDLFVKQYGQSVTHMGPRMYGSRYDAGAKVRTASTNFPDGGFEADVVIKDTMTVDEKQRVDFENDRRAKCNRTAELFTWRELNSAPAATHGFVVRIDAGWPTPPPPQQVQPIDADVRQLFRRGFTNTVVNKQLFGMGYEFDKDLLRSLMNKFLYDEDPTNKQFSEDEFDKYIAYFASQNLLCEPGAKGIIRRL</sequence>
<dbReference type="OrthoDB" id="3561628at2759"/>